<sequence length="85" mass="9939">MSKDDNSNMTKFFQLILRLMKRWCTVSGQMEDTIREKISLSDLISRPIYLPPMALTPLKTDGLSNHKKLRKLSKPLYFRLHNEAS</sequence>
<keyword evidence="2" id="KW-1185">Reference proteome</keyword>
<reference evidence="1" key="2">
    <citation type="submission" date="2025-08" db="UniProtKB">
        <authorList>
            <consortium name="Ensembl"/>
        </authorList>
    </citation>
    <scope>IDENTIFICATION</scope>
</reference>
<protein>
    <submittedName>
        <fullName evidence="1">Uncharacterized protein</fullName>
    </submittedName>
</protein>
<name>A0A7N4PXQ8_SARHA</name>
<reference evidence="1 2" key="1">
    <citation type="journal article" date="2011" name="Proc. Natl. Acad. Sci. U.S.A.">
        <title>Genetic diversity and population structure of the endangered marsupial Sarcophilus harrisii (Tasmanian devil).</title>
        <authorList>
            <person name="Miller W."/>
            <person name="Hayes V.M."/>
            <person name="Ratan A."/>
            <person name="Petersen D.C."/>
            <person name="Wittekindt N.E."/>
            <person name="Miller J."/>
            <person name="Walenz B."/>
            <person name="Knight J."/>
            <person name="Qi J."/>
            <person name="Zhao F."/>
            <person name="Wang Q."/>
            <person name="Bedoya-Reina O.C."/>
            <person name="Katiyar N."/>
            <person name="Tomsho L.P."/>
            <person name="Kasson L.M."/>
            <person name="Hardie R.A."/>
            <person name="Woodbridge P."/>
            <person name="Tindall E.A."/>
            <person name="Bertelsen M.F."/>
            <person name="Dixon D."/>
            <person name="Pyecroft S."/>
            <person name="Helgen K.M."/>
            <person name="Lesk A.M."/>
            <person name="Pringle T.H."/>
            <person name="Patterson N."/>
            <person name="Zhang Y."/>
            <person name="Kreiss A."/>
            <person name="Woods G.M."/>
            <person name="Jones M.E."/>
            <person name="Schuster S.C."/>
        </authorList>
    </citation>
    <scope>NUCLEOTIDE SEQUENCE [LARGE SCALE GENOMIC DNA]</scope>
</reference>
<dbReference type="PANTHER" id="PTHR14273">
    <property type="entry name" value="LYR MOTIF-CONTAINING PROTEIN 1"/>
    <property type="match status" value="1"/>
</dbReference>
<dbReference type="PANTHER" id="PTHR14273:SF0">
    <property type="entry name" value="LYR MOTIF-CONTAINING PROTEIN 1"/>
    <property type="match status" value="1"/>
</dbReference>
<dbReference type="GeneTree" id="ENSGT00960000187731"/>
<dbReference type="Ensembl" id="ENSSHAT00000041303.1">
    <property type="protein sequence ID" value="ENSSHAP00000044104.1"/>
    <property type="gene ID" value="ENSSHAG00000023856.1"/>
</dbReference>
<evidence type="ECO:0000313" key="2">
    <source>
        <dbReference type="Proteomes" id="UP000007648"/>
    </source>
</evidence>
<dbReference type="GO" id="GO:0005739">
    <property type="term" value="C:mitochondrion"/>
    <property type="evidence" value="ECO:0007669"/>
    <property type="project" value="TreeGrafter"/>
</dbReference>
<proteinExistence type="predicted"/>
<dbReference type="Proteomes" id="UP000007648">
    <property type="component" value="Unassembled WGS sequence"/>
</dbReference>
<reference evidence="1" key="3">
    <citation type="submission" date="2025-09" db="UniProtKB">
        <authorList>
            <consortium name="Ensembl"/>
        </authorList>
    </citation>
    <scope>IDENTIFICATION</scope>
</reference>
<accession>A0A7N4PXQ8</accession>
<dbReference type="InterPro" id="IPR040330">
    <property type="entry name" value="LYRM1"/>
</dbReference>
<dbReference type="AlphaFoldDB" id="A0A7N4PXQ8"/>
<dbReference type="InParanoid" id="A0A7N4PXQ8"/>
<evidence type="ECO:0000313" key="1">
    <source>
        <dbReference type="Ensembl" id="ENSSHAP00000044104.1"/>
    </source>
</evidence>
<organism evidence="1 2">
    <name type="scientific">Sarcophilus harrisii</name>
    <name type="common">Tasmanian devil</name>
    <name type="synonym">Sarcophilus laniarius</name>
    <dbReference type="NCBI Taxonomy" id="9305"/>
    <lineage>
        <taxon>Eukaryota</taxon>
        <taxon>Metazoa</taxon>
        <taxon>Chordata</taxon>
        <taxon>Craniata</taxon>
        <taxon>Vertebrata</taxon>
        <taxon>Euteleostomi</taxon>
        <taxon>Mammalia</taxon>
        <taxon>Metatheria</taxon>
        <taxon>Dasyuromorphia</taxon>
        <taxon>Dasyuridae</taxon>
        <taxon>Sarcophilus</taxon>
    </lineage>
</organism>